<accession>A0A7J7XH81</accession>
<dbReference type="EMBL" id="JABWUV010000006">
    <property type="protein sequence ID" value="KAF6349045.1"/>
    <property type="molecule type" value="Genomic_DNA"/>
</dbReference>
<dbReference type="AlphaFoldDB" id="A0A7J7XH81"/>
<evidence type="ECO:0000313" key="2">
    <source>
        <dbReference type="EMBL" id="KAF6349045.1"/>
    </source>
</evidence>
<protein>
    <submittedName>
        <fullName evidence="2">Uncharacterized protein</fullName>
    </submittedName>
</protein>
<comment type="caution">
    <text evidence="2">The sequence shown here is derived from an EMBL/GenBank/DDBJ whole genome shotgun (WGS) entry which is preliminary data.</text>
</comment>
<evidence type="ECO:0000313" key="3">
    <source>
        <dbReference type="Proteomes" id="UP000527355"/>
    </source>
</evidence>
<dbReference type="Proteomes" id="UP000527355">
    <property type="component" value="Unassembled WGS sequence"/>
</dbReference>
<sequence>MRSEQKLEQQLETFVGQNSDGGFIHVKKVPDRKDELSSPRMSGVDAEGQKEENPSPLAPRLALSLFLTLTPTEHCDNVCEWPLLAERLPSAGSLDSGSRSMSFGEKHQMSVSLSQKHFRHNNAPFFTQHCRVKLFHLSTSLSPACDSPRLIKWEPSAPSKPLRYHP</sequence>
<proteinExistence type="predicted"/>
<organism evidence="2 3">
    <name type="scientific">Myotis myotis</name>
    <name type="common">Greater mouse-eared bat</name>
    <name type="synonym">Vespertilio myotis</name>
    <dbReference type="NCBI Taxonomy" id="51298"/>
    <lineage>
        <taxon>Eukaryota</taxon>
        <taxon>Metazoa</taxon>
        <taxon>Chordata</taxon>
        <taxon>Craniata</taxon>
        <taxon>Vertebrata</taxon>
        <taxon>Euteleostomi</taxon>
        <taxon>Mammalia</taxon>
        <taxon>Eutheria</taxon>
        <taxon>Laurasiatheria</taxon>
        <taxon>Chiroptera</taxon>
        <taxon>Yangochiroptera</taxon>
        <taxon>Vespertilionidae</taxon>
        <taxon>Myotis</taxon>
    </lineage>
</organism>
<feature type="compositionally biased region" description="Basic and acidic residues" evidence="1">
    <location>
        <begin position="28"/>
        <end position="37"/>
    </location>
</feature>
<name>A0A7J7XH81_MYOMY</name>
<feature type="region of interest" description="Disordered" evidence="1">
    <location>
        <begin position="22"/>
        <end position="56"/>
    </location>
</feature>
<gene>
    <name evidence="2" type="ORF">mMyoMyo1_011632</name>
</gene>
<keyword evidence="3" id="KW-1185">Reference proteome</keyword>
<evidence type="ECO:0000256" key="1">
    <source>
        <dbReference type="SAM" id="MobiDB-lite"/>
    </source>
</evidence>
<reference evidence="2 3" key="1">
    <citation type="journal article" date="2020" name="Nature">
        <title>Six reference-quality genomes reveal evolution of bat adaptations.</title>
        <authorList>
            <person name="Jebb D."/>
            <person name="Huang Z."/>
            <person name="Pippel M."/>
            <person name="Hughes G.M."/>
            <person name="Lavrichenko K."/>
            <person name="Devanna P."/>
            <person name="Winkler S."/>
            <person name="Jermiin L.S."/>
            <person name="Skirmuntt E.C."/>
            <person name="Katzourakis A."/>
            <person name="Burkitt-Gray L."/>
            <person name="Ray D.A."/>
            <person name="Sullivan K.A.M."/>
            <person name="Roscito J.G."/>
            <person name="Kirilenko B.M."/>
            <person name="Davalos L.M."/>
            <person name="Corthals A.P."/>
            <person name="Power M.L."/>
            <person name="Jones G."/>
            <person name="Ransome R.D."/>
            <person name="Dechmann D.K.N."/>
            <person name="Locatelli A.G."/>
            <person name="Puechmaille S.J."/>
            <person name="Fedrigo O."/>
            <person name="Jarvis E.D."/>
            <person name="Hiller M."/>
            <person name="Vernes S.C."/>
            <person name="Myers E.W."/>
            <person name="Teeling E.C."/>
        </authorList>
    </citation>
    <scope>NUCLEOTIDE SEQUENCE [LARGE SCALE GENOMIC DNA]</scope>
    <source>
        <strain evidence="2">MMyoMyo1</strain>
        <tissue evidence="2">Flight muscle</tissue>
    </source>
</reference>